<keyword evidence="2" id="KW-1185">Reference proteome</keyword>
<dbReference type="Proteomes" id="UP001055072">
    <property type="component" value="Unassembled WGS sequence"/>
</dbReference>
<evidence type="ECO:0000313" key="1">
    <source>
        <dbReference type="EMBL" id="KAI0091011.1"/>
    </source>
</evidence>
<evidence type="ECO:0000313" key="2">
    <source>
        <dbReference type="Proteomes" id="UP001055072"/>
    </source>
</evidence>
<name>A0ACB8U9T7_9APHY</name>
<dbReference type="EMBL" id="MU274906">
    <property type="protein sequence ID" value="KAI0091011.1"/>
    <property type="molecule type" value="Genomic_DNA"/>
</dbReference>
<proteinExistence type="predicted"/>
<comment type="caution">
    <text evidence="1">The sequence shown here is derived from an EMBL/GenBank/DDBJ whole genome shotgun (WGS) entry which is preliminary data.</text>
</comment>
<sequence>MSRATGDDASALALAFQHIRHLPSRSTVSASATDRMETCKKTITRSSESTCEGSKMSYQILLGRTSSNVTLRVVPSAKEGSTISYLFRIIYADESGNAPLIDRRTCEEEPKYGNRQTIYPGSGADRLDLANGCLCRLLLLCVDRSPRDNEEQMKENWLAEGFRMEEEDKMRGRTVREPCQLD</sequence>
<organism evidence="1 2">
    <name type="scientific">Irpex rosettiformis</name>
    <dbReference type="NCBI Taxonomy" id="378272"/>
    <lineage>
        <taxon>Eukaryota</taxon>
        <taxon>Fungi</taxon>
        <taxon>Dikarya</taxon>
        <taxon>Basidiomycota</taxon>
        <taxon>Agaricomycotina</taxon>
        <taxon>Agaricomycetes</taxon>
        <taxon>Polyporales</taxon>
        <taxon>Irpicaceae</taxon>
        <taxon>Irpex</taxon>
    </lineage>
</organism>
<protein>
    <submittedName>
        <fullName evidence="1">Uncharacterized protein</fullName>
    </submittedName>
</protein>
<reference evidence="1" key="1">
    <citation type="journal article" date="2021" name="Environ. Microbiol.">
        <title>Gene family expansions and transcriptome signatures uncover fungal adaptations to wood decay.</title>
        <authorList>
            <person name="Hage H."/>
            <person name="Miyauchi S."/>
            <person name="Viragh M."/>
            <person name="Drula E."/>
            <person name="Min B."/>
            <person name="Chaduli D."/>
            <person name="Navarro D."/>
            <person name="Favel A."/>
            <person name="Norest M."/>
            <person name="Lesage-Meessen L."/>
            <person name="Balint B."/>
            <person name="Merenyi Z."/>
            <person name="de Eugenio L."/>
            <person name="Morin E."/>
            <person name="Martinez A.T."/>
            <person name="Baldrian P."/>
            <person name="Stursova M."/>
            <person name="Martinez M.J."/>
            <person name="Novotny C."/>
            <person name="Magnuson J.K."/>
            <person name="Spatafora J.W."/>
            <person name="Maurice S."/>
            <person name="Pangilinan J."/>
            <person name="Andreopoulos W."/>
            <person name="LaButti K."/>
            <person name="Hundley H."/>
            <person name="Na H."/>
            <person name="Kuo A."/>
            <person name="Barry K."/>
            <person name="Lipzen A."/>
            <person name="Henrissat B."/>
            <person name="Riley R."/>
            <person name="Ahrendt S."/>
            <person name="Nagy L.G."/>
            <person name="Grigoriev I.V."/>
            <person name="Martin F."/>
            <person name="Rosso M.N."/>
        </authorList>
    </citation>
    <scope>NUCLEOTIDE SEQUENCE</scope>
    <source>
        <strain evidence="1">CBS 384.51</strain>
    </source>
</reference>
<gene>
    <name evidence="1" type="ORF">BDY19DRAFT_1046774</name>
</gene>
<accession>A0ACB8U9T7</accession>